<dbReference type="Pfam" id="PF17236">
    <property type="entry name" value="SU10_MCP"/>
    <property type="match status" value="1"/>
</dbReference>
<sequence>MPTHLKTFDLVGKKEEVSDYISMITPSDTPFLSSIKTETVENTLYQWMEDQLRAVAKNAKLEGADAADSNRDQPTMRQNGTQILEETFKVSGTADAVKLYGRDKVTARETMKTGKLLKMDLEHSLVGTGQTYVAAAGAVAGEFAGVQAQIDSAVTVTIDSDGSTAGNQAGPLTETAVISAHEKLYNAGSDATTLMIKPSDSKLIAGWLQSSGRTHTTDNGDTKLTNVVNVYESPFGTVRVVKNRRLRASDALLYDPANWKLAVLKGRNWFREKLAKVGDAERWMMLGEFGLKHNNKQATALITNLT</sequence>
<dbReference type="RefSeq" id="WP_306680450.1">
    <property type="nucleotide sequence ID" value="NZ_JAVDBT010000008.1"/>
</dbReference>
<keyword evidence="2" id="KW-1185">Reference proteome</keyword>
<organism evidence="1 2">
    <name type="scientific">Pseudogemmobacter lacusdianii</name>
    <dbReference type="NCBI Taxonomy" id="3069608"/>
    <lineage>
        <taxon>Bacteria</taxon>
        <taxon>Pseudomonadati</taxon>
        <taxon>Pseudomonadota</taxon>
        <taxon>Alphaproteobacteria</taxon>
        <taxon>Rhodobacterales</taxon>
        <taxon>Paracoccaceae</taxon>
        <taxon>Pseudogemmobacter</taxon>
    </lineage>
</organism>
<gene>
    <name evidence="1" type="ORF">Q9295_10155</name>
</gene>
<proteinExistence type="predicted"/>
<reference evidence="1 2" key="1">
    <citation type="submission" date="2023-08" db="EMBL/GenBank/DDBJ databases">
        <title>Characterization of two Paracoccaceae strains isolated from Phycosphere and proposal of Xinfangfangia lacusdiani sp. nov.</title>
        <authorList>
            <person name="Deng Y."/>
            <person name="Zhang Y.Q."/>
        </authorList>
    </citation>
    <scope>NUCLEOTIDE SEQUENCE [LARGE SCALE GENOMIC DNA]</scope>
    <source>
        <strain evidence="1 2">CPCC 101601</strain>
    </source>
</reference>
<protein>
    <submittedName>
        <fullName evidence="1">DUF5309 family protein</fullName>
    </submittedName>
</protein>
<dbReference type="InterPro" id="IPR035198">
    <property type="entry name" value="SU10_MCP"/>
</dbReference>
<dbReference type="Proteomes" id="UP001239680">
    <property type="component" value="Unassembled WGS sequence"/>
</dbReference>
<comment type="caution">
    <text evidence="1">The sequence shown here is derived from an EMBL/GenBank/DDBJ whole genome shotgun (WGS) entry which is preliminary data.</text>
</comment>
<evidence type="ECO:0000313" key="2">
    <source>
        <dbReference type="Proteomes" id="UP001239680"/>
    </source>
</evidence>
<name>A0ABU0VYA9_9RHOB</name>
<accession>A0ABU0VYA9</accession>
<evidence type="ECO:0000313" key="1">
    <source>
        <dbReference type="EMBL" id="MDQ2066740.1"/>
    </source>
</evidence>
<dbReference type="EMBL" id="JAVDBT010000008">
    <property type="protein sequence ID" value="MDQ2066740.1"/>
    <property type="molecule type" value="Genomic_DNA"/>
</dbReference>